<proteinExistence type="predicted"/>
<evidence type="ECO:0000256" key="2">
    <source>
        <dbReference type="SAM" id="MobiDB-lite"/>
    </source>
</evidence>
<dbReference type="Pfam" id="PF24798">
    <property type="entry name" value="Ig-CFAP74_4th"/>
    <property type="match status" value="1"/>
</dbReference>
<gene>
    <name evidence="4" type="ORF">NEZAVI_LOCUS13424</name>
</gene>
<dbReference type="Proteomes" id="UP001152798">
    <property type="component" value="Chromosome 6"/>
</dbReference>
<feature type="region of interest" description="Disordered" evidence="2">
    <location>
        <begin position="336"/>
        <end position="356"/>
    </location>
</feature>
<evidence type="ECO:0000259" key="3">
    <source>
        <dbReference type="Pfam" id="PF24798"/>
    </source>
</evidence>
<feature type="domain" description="CFAP74 fourth Ig-like" evidence="3">
    <location>
        <begin position="849"/>
        <end position="919"/>
    </location>
</feature>
<reference evidence="4" key="1">
    <citation type="submission" date="2022-01" db="EMBL/GenBank/DDBJ databases">
        <authorList>
            <person name="King R."/>
        </authorList>
    </citation>
    <scope>NUCLEOTIDE SEQUENCE</scope>
</reference>
<dbReference type="PANTHER" id="PTHR22538">
    <property type="entry name" value="CILIA- AND FLAGELLA-ASSOCIATED PROTEIN 74"/>
    <property type="match status" value="1"/>
</dbReference>
<keyword evidence="5" id="KW-1185">Reference proteome</keyword>
<dbReference type="OrthoDB" id="6625190at2759"/>
<organism evidence="4 5">
    <name type="scientific">Nezara viridula</name>
    <name type="common">Southern green stink bug</name>
    <name type="synonym">Cimex viridulus</name>
    <dbReference type="NCBI Taxonomy" id="85310"/>
    <lineage>
        <taxon>Eukaryota</taxon>
        <taxon>Metazoa</taxon>
        <taxon>Ecdysozoa</taxon>
        <taxon>Arthropoda</taxon>
        <taxon>Hexapoda</taxon>
        <taxon>Insecta</taxon>
        <taxon>Pterygota</taxon>
        <taxon>Neoptera</taxon>
        <taxon>Paraneoptera</taxon>
        <taxon>Hemiptera</taxon>
        <taxon>Heteroptera</taxon>
        <taxon>Panheteroptera</taxon>
        <taxon>Pentatomomorpha</taxon>
        <taxon>Pentatomoidea</taxon>
        <taxon>Pentatomidae</taxon>
        <taxon>Pentatominae</taxon>
        <taxon>Nezara</taxon>
    </lineage>
</organism>
<feature type="region of interest" description="Disordered" evidence="2">
    <location>
        <begin position="588"/>
        <end position="615"/>
    </location>
</feature>
<feature type="coiled-coil region" evidence="1">
    <location>
        <begin position="226"/>
        <end position="265"/>
    </location>
</feature>
<evidence type="ECO:0000256" key="1">
    <source>
        <dbReference type="SAM" id="Coils"/>
    </source>
</evidence>
<dbReference type="PANTHER" id="PTHR22538:SF0">
    <property type="entry name" value="CILIA- AND FLAGELLA-ASSOCIATED PROTEIN 74"/>
    <property type="match status" value="1"/>
</dbReference>
<evidence type="ECO:0000313" key="5">
    <source>
        <dbReference type="Proteomes" id="UP001152798"/>
    </source>
</evidence>
<evidence type="ECO:0000313" key="4">
    <source>
        <dbReference type="EMBL" id="CAH1405159.1"/>
    </source>
</evidence>
<feature type="compositionally biased region" description="Polar residues" evidence="2">
    <location>
        <begin position="599"/>
        <end position="615"/>
    </location>
</feature>
<name>A0A9P0MU55_NEZVI</name>
<feature type="coiled-coil region" evidence="1">
    <location>
        <begin position="139"/>
        <end position="184"/>
    </location>
</feature>
<dbReference type="InterPro" id="IPR056310">
    <property type="entry name" value="Ig-CFAP74_4th"/>
</dbReference>
<accession>A0A9P0MU55</accession>
<dbReference type="EMBL" id="OV725082">
    <property type="protein sequence ID" value="CAH1405159.1"/>
    <property type="molecule type" value="Genomic_DNA"/>
</dbReference>
<protein>
    <recommendedName>
        <fullName evidence="3">CFAP74 fourth Ig-like domain-containing protein</fullName>
    </recommendedName>
</protein>
<sequence>MEPKMNVNDCNVRSTEKDPRANCFECFADTPSYNALTAQYSLRQPRPKFLSCCPFKKRLRMEFSLSRKALQKFMESRGKGPIIDLPDLNENLRTSFSVWELARRMSEWMKRSFSSSMTEKKASIVEAPSPGIKEFPLTQESVKKHIEKETAKKKEEKQETILMLKKKQQDLKRLKEELKLQAEKHYCHYDEKLADYELKKIQYLKNLAKRHDLAYNDLMRNGDVIYQNYRSELKKLNEQKLKEIEKRAEINARLLQEELTRQKQLKNLKSHSVPKFIKKKAKKSILEPIIEEEEGSKHTPCLMEPPVTKSEEPLVTPIKGKTKSIHMLKTKQRRFNSVQDNKDIPKPKSPVTSSKMNQETNLLIKKLEKVWSEIEQAWNKEKNEPELPDNDMLIVRPASIIFRDFLPYDDYVETVKMYNPTKESIDCGIFMIYVEPQLDEIMFEIYPEMVTRIRPGGSQNFQVIFMTERWDEVKNGINGTIWFWSKVLKTNSFYRISVPVQCIRFTSDIKVENPIIQFNDVPSWIDFSSTKYLDITNNSKIEYAVYIHRKKKIMSDPLLVTSTDLFETPEKSKLSPLSEIDSPRSYMLQSHPEGIKNPNAENSKQANNKYSEPQSNISLGVTRSKHQSHVKIHQNLSPKKSPRTEESYLAVTDLLELMIEEVYQPFRVHLTRGIFLDRETKMSVPIEFLPHLAGNVEMVEDQLEVSFEGRFLTKDEEVVNLVATMFEQPLSISPAMVDMQVTMVGTGVWQTSFQVTNVSKKFVNVKIEIPVKLNTHFQARPSKFIIRPNQKQDVLLRAKIGWKINEDSGDMLDKNLSLLEFPISIQADQMPQQTLGALAVISNPLALSIEPNTINLGFVNTFETVTEQFWLKNNTVVPLYFGFINVPQSCIIMPMHGFSKIGPAQKIKLNLLYSPSVKEAGKAGGQAVHMFSLICTTLERLAAEKPPMHNLNTEEEVMKTAKSVQPKSDSEQMNTLQELLKMSTDDYMAELGEPTHVNLETMSFLNENLNALSFLEKKEVISPLGPTNVAKRMSLAYYPADIAKEKSTDLDVENTDLLHEKDVQPFISLSCMAIVSDPICELSAQRIILPDIPYGSFSIHHMHLRYPNEVSGISCHCKRFLGLHDDPKQVKISFQFFQHFGKELDIQPVSGTLNYDEKIKIHLVLKPELDLSVNSKEGKLRKPRPIAKAVSKPKVDVKLPKRAESRISRTKLLRIKNLQNSHCQTRIRCLISVKNPEYPEPRFEELFCDLYFKFVRPDIYVATPGSKKEITFPRTAIGTKRVETIEVHNISNQMVNVTRSHFSHLGIFTCQFLPPSPWSYKEYKGIPLEPEQFLKLDLTFSPEEDNYAEEYFELRANNTIVPLNVSGYGAIPRYTISSQFCVCKMEASHGNKVEEVITITNKCEVDLQFEIMKCFQMETLSSDVFKQFLNRYSPAKNISKESYLDPNIIRDIKDNFFESDQTSPITVEPQLIHILPFKKAAIKICFYPKKLPTLTKPINSEEGNIHVTSKILRKANMSRSRNISILDSKNVIEEVTPTFYVQKVQVVLGRLTLVAEWLIIGKIVKDNKKRV</sequence>
<keyword evidence="1" id="KW-0175">Coiled coil</keyword>